<dbReference type="AlphaFoldDB" id="A0A1F7X6N0"/>
<gene>
    <name evidence="1" type="ORF">A2Z22_00750</name>
</gene>
<organism evidence="1 2">
    <name type="scientific">Candidatus Woesebacteria bacterium RBG_16_34_12</name>
    <dbReference type="NCBI Taxonomy" id="1802480"/>
    <lineage>
        <taxon>Bacteria</taxon>
        <taxon>Candidatus Woeseibacteriota</taxon>
    </lineage>
</organism>
<comment type="caution">
    <text evidence="1">The sequence shown here is derived from an EMBL/GenBank/DDBJ whole genome shotgun (WGS) entry which is preliminary data.</text>
</comment>
<proteinExistence type="predicted"/>
<accession>A0A1F7X6N0</accession>
<sequence>MQDRLKKIEKLDDIERTDLEKLIQLVKIVYNFKGKEEILLKYSVCPKCGDKIKETQQYIGGSAEDEPAGVYYRVGCQKCDYLIHDETFDI</sequence>
<protein>
    <submittedName>
        <fullName evidence="1">Uncharacterized protein</fullName>
    </submittedName>
</protein>
<reference evidence="1 2" key="1">
    <citation type="journal article" date="2016" name="Nat. Commun.">
        <title>Thousands of microbial genomes shed light on interconnected biogeochemical processes in an aquifer system.</title>
        <authorList>
            <person name="Anantharaman K."/>
            <person name="Brown C.T."/>
            <person name="Hug L.A."/>
            <person name="Sharon I."/>
            <person name="Castelle C.J."/>
            <person name="Probst A.J."/>
            <person name="Thomas B.C."/>
            <person name="Singh A."/>
            <person name="Wilkins M.J."/>
            <person name="Karaoz U."/>
            <person name="Brodie E.L."/>
            <person name="Williams K.H."/>
            <person name="Hubbard S.S."/>
            <person name="Banfield J.F."/>
        </authorList>
    </citation>
    <scope>NUCLEOTIDE SEQUENCE [LARGE SCALE GENOMIC DNA]</scope>
</reference>
<evidence type="ECO:0000313" key="2">
    <source>
        <dbReference type="Proteomes" id="UP000177053"/>
    </source>
</evidence>
<evidence type="ECO:0000313" key="1">
    <source>
        <dbReference type="EMBL" id="OGM10732.1"/>
    </source>
</evidence>
<dbReference type="Proteomes" id="UP000177053">
    <property type="component" value="Unassembled WGS sequence"/>
</dbReference>
<name>A0A1F7X6N0_9BACT</name>
<dbReference type="EMBL" id="MGFS01000030">
    <property type="protein sequence ID" value="OGM10732.1"/>
    <property type="molecule type" value="Genomic_DNA"/>
</dbReference>